<dbReference type="InterPro" id="IPR009050">
    <property type="entry name" value="Globin-like_sf"/>
</dbReference>
<evidence type="ECO:0000256" key="8">
    <source>
        <dbReference type="RuleBase" id="RU000625"/>
    </source>
</evidence>
<evidence type="ECO:0000256" key="7">
    <source>
        <dbReference type="ARBA" id="ARBA00048118"/>
    </source>
</evidence>
<dbReference type="InterPro" id="IPR000971">
    <property type="entry name" value="Globin"/>
</dbReference>
<evidence type="ECO:0000256" key="6">
    <source>
        <dbReference type="ARBA" id="ARBA00023004"/>
    </source>
</evidence>
<dbReference type="PROSITE" id="PS00208">
    <property type="entry name" value="PLANT_GLOBIN"/>
    <property type="match status" value="1"/>
</dbReference>
<dbReference type="SUPFAM" id="SSF46458">
    <property type="entry name" value="Globin-like"/>
    <property type="match status" value="1"/>
</dbReference>
<dbReference type="PANTHER" id="PTHR22924:SF39">
    <property type="entry name" value="NON-SYMBIOTIC HEMOGLOBIN 1"/>
    <property type="match status" value="1"/>
</dbReference>
<dbReference type="Pfam" id="PF00042">
    <property type="entry name" value="Globin"/>
    <property type="match status" value="1"/>
</dbReference>
<comment type="cofactor">
    <cofactor evidence="1">
        <name>heme b</name>
        <dbReference type="ChEBI" id="CHEBI:60344"/>
    </cofactor>
</comment>
<evidence type="ECO:0000313" key="11">
    <source>
        <dbReference type="Proteomes" id="UP001227230"/>
    </source>
</evidence>
<dbReference type="EMBL" id="CP126656">
    <property type="protein sequence ID" value="WJZ95120.1"/>
    <property type="molecule type" value="Genomic_DNA"/>
</dbReference>
<dbReference type="PRINTS" id="PR00188">
    <property type="entry name" value="PLANTGLOBIN"/>
</dbReference>
<evidence type="ECO:0000256" key="5">
    <source>
        <dbReference type="ARBA" id="ARBA00023002"/>
    </source>
</evidence>
<dbReference type="Gene3D" id="1.10.490.10">
    <property type="entry name" value="Globins"/>
    <property type="match status" value="1"/>
</dbReference>
<feature type="domain" description="Globin" evidence="9">
    <location>
        <begin position="1"/>
        <end position="70"/>
    </location>
</feature>
<gene>
    <name evidence="10" type="ORF">VitviT2T_013911</name>
</gene>
<evidence type="ECO:0000256" key="1">
    <source>
        <dbReference type="ARBA" id="ARBA00001970"/>
    </source>
</evidence>
<keyword evidence="4 8" id="KW-0479">Metal-binding</keyword>
<accession>A0ABY9CMD2</accession>
<dbReference type="PROSITE" id="PS01033">
    <property type="entry name" value="GLOBIN"/>
    <property type="match status" value="1"/>
</dbReference>
<evidence type="ECO:0000256" key="4">
    <source>
        <dbReference type="ARBA" id="ARBA00022723"/>
    </source>
</evidence>
<comment type="catalytic activity">
    <reaction evidence="7">
        <text>Fe(III)-heme b-[protein] + nitric oxide + H2O = Fe(II)-heme b-[protein] + nitrite + 2 H(+)</text>
        <dbReference type="Rhea" id="RHEA:77711"/>
        <dbReference type="Rhea" id="RHEA-COMP:18975"/>
        <dbReference type="Rhea" id="RHEA-COMP:18976"/>
        <dbReference type="ChEBI" id="CHEBI:15377"/>
        <dbReference type="ChEBI" id="CHEBI:15378"/>
        <dbReference type="ChEBI" id="CHEBI:16301"/>
        <dbReference type="ChEBI" id="CHEBI:16480"/>
        <dbReference type="ChEBI" id="CHEBI:55376"/>
        <dbReference type="ChEBI" id="CHEBI:60344"/>
    </reaction>
    <physiologicalReaction direction="right-to-left" evidence="7">
        <dbReference type="Rhea" id="RHEA:77713"/>
    </physiologicalReaction>
</comment>
<name>A0ABY9CMD2_VITVI</name>
<reference evidence="10 11" key="1">
    <citation type="journal article" date="2023" name="Hortic Res">
        <title>The complete reference genome for grapevine (Vitis vinifera L.) genetics and breeding.</title>
        <authorList>
            <person name="Shi X."/>
            <person name="Cao S."/>
            <person name="Wang X."/>
            <person name="Huang S."/>
            <person name="Wang Y."/>
            <person name="Liu Z."/>
            <person name="Liu W."/>
            <person name="Leng X."/>
            <person name="Peng Y."/>
            <person name="Wang N."/>
            <person name="Wang Y."/>
            <person name="Ma Z."/>
            <person name="Xu X."/>
            <person name="Zhang F."/>
            <person name="Xue H."/>
            <person name="Zhong H."/>
            <person name="Wang Y."/>
            <person name="Zhang K."/>
            <person name="Velt A."/>
            <person name="Avia K."/>
            <person name="Holtgrawe D."/>
            <person name="Grimplet J."/>
            <person name="Matus J.T."/>
            <person name="Ware D."/>
            <person name="Wu X."/>
            <person name="Wang H."/>
            <person name="Liu C."/>
            <person name="Fang Y."/>
            <person name="Rustenholz C."/>
            <person name="Cheng Z."/>
            <person name="Xiao H."/>
            <person name="Zhou Y."/>
        </authorList>
    </citation>
    <scope>NUCLEOTIDE SEQUENCE [LARGE SCALE GENOMIC DNA]</scope>
    <source>
        <strain evidence="11">cv. Pinot noir / PN40024</strain>
        <tissue evidence="10">Leaf</tissue>
    </source>
</reference>
<proteinExistence type="inferred from homology"/>
<evidence type="ECO:0000256" key="2">
    <source>
        <dbReference type="ARBA" id="ARBA00007609"/>
    </source>
</evidence>
<dbReference type="Proteomes" id="UP001227230">
    <property type="component" value="Chromosome 9"/>
</dbReference>
<keyword evidence="11" id="KW-1185">Reference proteome</keyword>
<comment type="similarity">
    <text evidence="2 8">Belongs to the plant globin family.</text>
</comment>
<evidence type="ECO:0000313" key="10">
    <source>
        <dbReference type="EMBL" id="WJZ95120.1"/>
    </source>
</evidence>
<dbReference type="InterPro" id="IPR012292">
    <property type="entry name" value="Globin/Proto"/>
</dbReference>
<dbReference type="InterPro" id="IPR001032">
    <property type="entry name" value="Leghaemoglobin-like"/>
</dbReference>
<evidence type="ECO:0000256" key="3">
    <source>
        <dbReference type="ARBA" id="ARBA00022617"/>
    </source>
</evidence>
<sequence>MKSWNSMKKNVGELGLKFFLKIFEIAPSYQKWFSFLKNSKVPLEKNPKLKSHAMAIFVMVEYVNFEKPTK</sequence>
<dbReference type="InterPro" id="IPR019824">
    <property type="entry name" value="Leghaemoglobin_Fe_BS"/>
</dbReference>
<evidence type="ECO:0000259" key="9">
    <source>
        <dbReference type="PROSITE" id="PS01033"/>
    </source>
</evidence>
<keyword evidence="3 8" id="KW-0349">Heme</keyword>
<keyword evidence="6 8" id="KW-0408">Iron</keyword>
<keyword evidence="5" id="KW-0560">Oxidoreductase</keyword>
<dbReference type="PANTHER" id="PTHR22924">
    <property type="entry name" value="LEGHEMOGLOBIN-RELATED"/>
    <property type="match status" value="1"/>
</dbReference>
<organism evidence="10 11">
    <name type="scientific">Vitis vinifera</name>
    <name type="common">Grape</name>
    <dbReference type="NCBI Taxonomy" id="29760"/>
    <lineage>
        <taxon>Eukaryota</taxon>
        <taxon>Viridiplantae</taxon>
        <taxon>Streptophyta</taxon>
        <taxon>Embryophyta</taxon>
        <taxon>Tracheophyta</taxon>
        <taxon>Spermatophyta</taxon>
        <taxon>Magnoliopsida</taxon>
        <taxon>eudicotyledons</taxon>
        <taxon>Gunneridae</taxon>
        <taxon>Pentapetalae</taxon>
        <taxon>rosids</taxon>
        <taxon>Vitales</taxon>
        <taxon>Vitaceae</taxon>
        <taxon>Viteae</taxon>
        <taxon>Vitis</taxon>
    </lineage>
</organism>
<protein>
    <recommendedName>
        <fullName evidence="9">Globin domain-containing protein</fullName>
    </recommendedName>
</protein>